<keyword evidence="3" id="KW-0378">Hydrolase</keyword>
<evidence type="ECO:0000256" key="2">
    <source>
        <dbReference type="ARBA" id="ARBA00022723"/>
    </source>
</evidence>
<comment type="cofactor">
    <cofactor evidence="1">
        <name>Zn(2+)</name>
        <dbReference type="ChEBI" id="CHEBI:29105"/>
    </cofactor>
</comment>
<dbReference type="Gene3D" id="3.40.50.10310">
    <property type="entry name" value="Creatininase"/>
    <property type="match status" value="1"/>
</dbReference>
<gene>
    <name evidence="6" type="ORF">L3049_01790</name>
</gene>
<keyword evidence="2" id="KW-0479">Metal-binding</keyword>
<reference evidence="6 7" key="1">
    <citation type="submission" date="2022-01" db="EMBL/GenBank/DDBJ databases">
        <title>Labilibaculum sp. nov, a marine bacterium isolated from Antarctica.</title>
        <authorList>
            <person name="Dai W."/>
        </authorList>
    </citation>
    <scope>NUCLEOTIDE SEQUENCE [LARGE SCALE GENOMIC DNA]</scope>
    <source>
        <strain evidence="6 7">DW002</strain>
    </source>
</reference>
<dbReference type="PANTHER" id="PTHR35005">
    <property type="entry name" value="3-DEHYDRO-SCYLLO-INOSOSE HYDROLASE"/>
    <property type="match status" value="1"/>
</dbReference>
<name>A0ABT5VMR0_9BACT</name>
<dbReference type="InterPro" id="IPR024087">
    <property type="entry name" value="Creatininase-like_sf"/>
</dbReference>
<dbReference type="SUPFAM" id="SSF102215">
    <property type="entry name" value="Creatininase"/>
    <property type="match status" value="1"/>
</dbReference>
<evidence type="ECO:0000313" key="7">
    <source>
        <dbReference type="Proteomes" id="UP001528920"/>
    </source>
</evidence>
<accession>A0ABT5VMR0</accession>
<comment type="caution">
    <text evidence="6">The sequence shown here is derived from an EMBL/GenBank/DDBJ whole genome shotgun (WGS) entry which is preliminary data.</text>
</comment>
<evidence type="ECO:0000256" key="4">
    <source>
        <dbReference type="ARBA" id="ARBA00022833"/>
    </source>
</evidence>
<evidence type="ECO:0000256" key="3">
    <source>
        <dbReference type="ARBA" id="ARBA00022801"/>
    </source>
</evidence>
<protein>
    <submittedName>
        <fullName evidence="6">Creatininase family protein</fullName>
    </submittedName>
</protein>
<keyword evidence="7" id="KW-1185">Reference proteome</keyword>
<evidence type="ECO:0000313" key="6">
    <source>
        <dbReference type="EMBL" id="MDE5416721.1"/>
    </source>
</evidence>
<evidence type="ECO:0000256" key="1">
    <source>
        <dbReference type="ARBA" id="ARBA00001947"/>
    </source>
</evidence>
<evidence type="ECO:0000256" key="5">
    <source>
        <dbReference type="ARBA" id="ARBA00024029"/>
    </source>
</evidence>
<dbReference type="RefSeq" id="WP_275108060.1">
    <property type="nucleotide sequence ID" value="NZ_JAKJSC010000001.1"/>
</dbReference>
<dbReference type="PANTHER" id="PTHR35005:SF1">
    <property type="entry name" value="2-AMINO-5-FORMYLAMINO-6-RIBOSYLAMINOPYRIMIDIN-4(3H)-ONE 5'-MONOPHOSPHATE DEFORMYLASE"/>
    <property type="match status" value="1"/>
</dbReference>
<dbReference type="InterPro" id="IPR003785">
    <property type="entry name" value="Creatininase/forma_Hydrolase"/>
</dbReference>
<dbReference type="Pfam" id="PF02633">
    <property type="entry name" value="Creatininase"/>
    <property type="match status" value="1"/>
</dbReference>
<dbReference type="EMBL" id="JAKJSC010000001">
    <property type="protein sequence ID" value="MDE5416721.1"/>
    <property type="molecule type" value="Genomic_DNA"/>
</dbReference>
<keyword evidence="4" id="KW-0862">Zinc</keyword>
<comment type="similarity">
    <text evidence="5">Belongs to the creatininase superfamily.</text>
</comment>
<organism evidence="6 7">
    <name type="scientific">Paralabilibaculum antarcticum</name>
    <dbReference type="NCBI Taxonomy" id="2912572"/>
    <lineage>
        <taxon>Bacteria</taxon>
        <taxon>Pseudomonadati</taxon>
        <taxon>Bacteroidota</taxon>
        <taxon>Bacteroidia</taxon>
        <taxon>Marinilabiliales</taxon>
        <taxon>Marinifilaceae</taxon>
        <taxon>Paralabilibaculum</taxon>
    </lineage>
</organism>
<sequence>MANSNKINPWILNQTNWKSVKEVQFEMAVLPWGATEPHNLHLPYGTDNLQAEAIALKAAEIAWEKGCKVMVLPTIPLGVQNSGQIDLPFCLHIKPSTQLAILQDILWALSRQNISRLVILNSHGGNDFRSMIRELQPQFPNMFIGVIDWFKIPECNDFFESPGDHAGEMETSIMQYCFPDLVLPLNEAGTGNAKGFSLEGLQSKLAWTPRNWTKITEDTGVGNPIAARPEKGELFFNYLTERIGAFLVELSAVKTDDIYK</sequence>
<dbReference type="Proteomes" id="UP001528920">
    <property type="component" value="Unassembled WGS sequence"/>
</dbReference>
<proteinExistence type="inferred from homology"/>